<name>A0A426ZPJ8_ENSVE</name>
<dbReference type="PANTHER" id="PTHR43895:SF65">
    <property type="entry name" value="CBL-INTERACTING PROTEIN KINASE 21"/>
    <property type="match status" value="1"/>
</dbReference>
<dbReference type="Proteomes" id="UP000287651">
    <property type="component" value="Unassembled WGS sequence"/>
</dbReference>
<evidence type="ECO:0000256" key="2">
    <source>
        <dbReference type="ARBA" id="ARBA00022679"/>
    </source>
</evidence>
<organism evidence="7 8">
    <name type="scientific">Ensete ventricosum</name>
    <name type="common">Abyssinian banana</name>
    <name type="synonym">Musa ensete</name>
    <dbReference type="NCBI Taxonomy" id="4639"/>
    <lineage>
        <taxon>Eukaryota</taxon>
        <taxon>Viridiplantae</taxon>
        <taxon>Streptophyta</taxon>
        <taxon>Embryophyta</taxon>
        <taxon>Tracheophyta</taxon>
        <taxon>Spermatophyta</taxon>
        <taxon>Magnoliopsida</taxon>
        <taxon>Liliopsida</taxon>
        <taxon>Zingiberales</taxon>
        <taxon>Musaceae</taxon>
        <taxon>Ensete</taxon>
    </lineage>
</organism>
<keyword evidence="1" id="KW-0723">Serine/threonine-protein kinase</keyword>
<protein>
    <recommendedName>
        <fullName evidence="6">Protein kinase domain-containing protein</fullName>
    </recommendedName>
</protein>
<evidence type="ECO:0000256" key="1">
    <source>
        <dbReference type="ARBA" id="ARBA00022527"/>
    </source>
</evidence>
<dbReference type="Pfam" id="PF00069">
    <property type="entry name" value="Pkinase"/>
    <property type="match status" value="1"/>
</dbReference>
<keyword evidence="3" id="KW-0547">Nucleotide-binding</keyword>
<dbReference type="SUPFAM" id="SSF56112">
    <property type="entry name" value="Protein kinase-like (PK-like)"/>
    <property type="match status" value="1"/>
</dbReference>
<gene>
    <name evidence="7" type="ORF">B296_00026475</name>
</gene>
<dbReference type="GO" id="GO:0007165">
    <property type="term" value="P:signal transduction"/>
    <property type="evidence" value="ECO:0007669"/>
    <property type="project" value="TreeGrafter"/>
</dbReference>
<sequence length="145" mass="16317">MAMLPKVLCNRGYDGARSDIWSCGVILYVILTGSLPFDDRNFAVLCQKVCINLISQAWNDQFMTSLICRGDTKIPRWLSPGAQKMLGRILDPNPVTRINVAGIRADDWFKKDYSPAVPYNFHDDDDDLSLYGSLPIKEVVKFLGT</sequence>
<dbReference type="AlphaFoldDB" id="A0A426ZPJ8"/>
<reference evidence="7 8" key="1">
    <citation type="journal article" date="2014" name="Agronomy (Basel)">
        <title>A Draft Genome Sequence for Ensete ventricosum, the Drought-Tolerant Tree Against Hunger.</title>
        <authorList>
            <person name="Harrison J."/>
            <person name="Moore K.A."/>
            <person name="Paszkiewicz K."/>
            <person name="Jones T."/>
            <person name="Grant M."/>
            <person name="Ambacheew D."/>
            <person name="Muzemil S."/>
            <person name="Studholme D.J."/>
        </authorList>
    </citation>
    <scope>NUCLEOTIDE SEQUENCE [LARGE SCALE GENOMIC DNA]</scope>
</reference>
<evidence type="ECO:0000313" key="7">
    <source>
        <dbReference type="EMBL" id="RRT65909.1"/>
    </source>
</evidence>
<evidence type="ECO:0000259" key="6">
    <source>
        <dbReference type="PROSITE" id="PS50011"/>
    </source>
</evidence>
<evidence type="ECO:0000256" key="3">
    <source>
        <dbReference type="ARBA" id="ARBA00022741"/>
    </source>
</evidence>
<dbReference type="InterPro" id="IPR000719">
    <property type="entry name" value="Prot_kinase_dom"/>
</dbReference>
<evidence type="ECO:0000256" key="5">
    <source>
        <dbReference type="ARBA" id="ARBA00022840"/>
    </source>
</evidence>
<comment type="caution">
    <text evidence="7">The sequence shown here is derived from an EMBL/GenBank/DDBJ whole genome shotgun (WGS) entry which is preliminary data.</text>
</comment>
<evidence type="ECO:0000313" key="8">
    <source>
        <dbReference type="Proteomes" id="UP000287651"/>
    </source>
</evidence>
<dbReference type="GO" id="GO:0005524">
    <property type="term" value="F:ATP binding"/>
    <property type="evidence" value="ECO:0007669"/>
    <property type="project" value="UniProtKB-KW"/>
</dbReference>
<evidence type="ECO:0000256" key="4">
    <source>
        <dbReference type="ARBA" id="ARBA00022777"/>
    </source>
</evidence>
<dbReference type="GO" id="GO:0004674">
    <property type="term" value="F:protein serine/threonine kinase activity"/>
    <property type="evidence" value="ECO:0007669"/>
    <property type="project" value="UniProtKB-KW"/>
</dbReference>
<dbReference type="Gene3D" id="1.10.510.10">
    <property type="entry name" value="Transferase(Phosphotransferase) domain 1"/>
    <property type="match status" value="1"/>
</dbReference>
<feature type="domain" description="Protein kinase" evidence="6">
    <location>
        <begin position="1"/>
        <end position="109"/>
    </location>
</feature>
<dbReference type="EMBL" id="AMZH03005637">
    <property type="protein sequence ID" value="RRT65909.1"/>
    <property type="molecule type" value="Genomic_DNA"/>
</dbReference>
<dbReference type="InterPro" id="IPR011009">
    <property type="entry name" value="Kinase-like_dom_sf"/>
</dbReference>
<keyword evidence="2" id="KW-0808">Transferase</keyword>
<dbReference type="PANTHER" id="PTHR43895">
    <property type="entry name" value="CALCIUM/CALMODULIN-DEPENDENT PROTEIN KINASE KINASE-RELATED"/>
    <property type="match status" value="1"/>
</dbReference>
<keyword evidence="5" id="KW-0067">ATP-binding</keyword>
<proteinExistence type="predicted"/>
<keyword evidence="4" id="KW-0418">Kinase</keyword>
<dbReference type="PROSITE" id="PS50011">
    <property type="entry name" value="PROTEIN_KINASE_DOM"/>
    <property type="match status" value="1"/>
</dbReference>
<accession>A0A426ZPJ8</accession>